<accession>A0ACC2EQ45</accession>
<protein>
    <submittedName>
        <fullName evidence="1">Uncharacterized protein</fullName>
    </submittedName>
</protein>
<sequence length="50" mass="5825">MESLWPALMYRTHGNELWEFDDTGLIKPRDMSANDIPIQASDRRYFAPAP</sequence>
<keyword evidence="2" id="KW-1185">Reference proteome</keyword>
<organism evidence="1 2">
    <name type="scientific">Diphasiastrum complanatum</name>
    <name type="common">Issler's clubmoss</name>
    <name type="synonym">Lycopodium complanatum</name>
    <dbReference type="NCBI Taxonomy" id="34168"/>
    <lineage>
        <taxon>Eukaryota</taxon>
        <taxon>Viridiplantae</taxon>
        <taxon>Streptophyta</taxon>
        <taxon>Embryophyta</taxon>
        <taxon>Tracheophyta</taxon>
        <taxon>Lycopodiopsida</taxon>
        <taxon>Lycopodiales</taxon>
        <taxon>Lycopodiaceae</taxon>
        <taxon>Lycopodioideae</taxon>
        <taxon>Diphasiastrum</taxon>
    </lineage>
</organism>
<gene>
    <name evidence="1" type="ORF">O6H91_01G039800</name>
</gene>
<name>A0ACC2EQ45_DIPCM</name>
<comment type="caution">
    <text evidence="1">The sequence shown here is derived from an EMBL/GenBank/DDBJ whole genome shotgun (WGS) entry which is preliminary data.</text>
</comment>
<proteinExistence type="predicted"/>
<evidence type="ECO:0000313" key="2">
    <source>
        <dbReference type="Proteomes" id="UP001162992"/>
    </source>
</evidence>
<evidence type="ECO:0000313" key="1">
    <source>
        <dbReference type="EMBL" id="KAJ7568608.1"/>
    </source>
</evidence>
<dbReference type="Proteomes" id="UP001162992">
    <property type="component" value="Chromosome 1"/>
</dbReference>
<reference evidence="2" key="1">
    <citation type="journal article" date="2024" name="Proc. Natl. Acad. Sci. U.S.A.">
        <title>Extraordinary preservation of gene collinearity over three hundred million years revealed in homosporous lycophytes.</title>
        <authorList>
            <person name="Li C."/>
            <person name="Wickell D."/>
            <person name="Kuo L.Y."/>
            <person name="Chen X."/>
            <person name="Nie B."/>
            <person name="Liao X."/>
            <person name="Peng D."/>
            <person name="Ji J."/>
            <person name="Jenkins J."/>
            <person name="Williams M."/>
            <person name="Shu S."/>
            <person name="Plott C."/>
            <person name="Barry K."/>
            <person name="Rajasekar S."/>
            <person name="Grimwood J."/>
            <person name="Han X."/>
            <person name="Sun S."/>
            <person name="Hou Z."/>
            <person name="He W."/>
            <person name="Dai G."/>
            <person name="Sun C."/>
            <person name="Schmutz J."/>
            <person name="Leebens-Mack J.H."/>
            <person name="Li F.W."/>
            <person name="Wang L."/>
        </authorList>
    </citation>
    <scope>NUCLEOTIDE SEQUENCE [LARGE SCALE GENOMIC DNA]</scope>
    <source>
        <strain evidence="2">cv. PW_Plant_1</strain>
    </source>
</reference>
<dbReference type="EMBL" id="CM055092">
    <property type="protein sequence ID" value="KAJ7568608.1"/>
    <property type="molecule type" value="Genomic_DNA"/>
</dbReference>